<dbReference type="Pfam" id="PF08281">
    <property type="entry name" value="Sigma70_r4_2"/>
    <property type="match status" value="1"/>
</dbReference>
<dbReference type="InterPro" id="IPR013325">
    <property type="entry name" value="RNA_pol_sigma_r2"/>
</dbReference>
<sequence>MFLTPDTDRSDDEQWKLYSNEQLWEAFSKDDREAFSAFFLRFYDRLFRYGMNFLSGPKHEAVKDGIQKLFFRLWKKRKSLETPNSIDSYLYVSFRRILLRNNKRIKARNNRNAVYVEEEHSDIFNMEELIILREERKQRNALFREALQTLTPRQKEALLLRIDSGMENKEIAVIMDVSNKRVRNLIYEATKRLKNKVAELIKSNEKLSGQN</sequence>
<dbReference type="Gene3D" id="1.10.1740.10">
    <property type="match status" value="1"/>
</dbReference>
<dbReference type="Proteomes" id="UP001207337">
    <property type="component" value="Unassembled WGS sequence"/>
</dbReference>
<protein>
    <submittedName>
        <fullName evidence="6">Sigma-70 family RNA polymerase sigma factor</fullName>
    </submittedName>
</protein>
<dbReference type="InterPro" id="IPR013249">
    <property type="entry name" value="RNA_pol_sigma70_r4_t2"/>
</dbReference>
<dbReference type="SUPFAM" id="SSF88659">
    <property type="entry name" value="Sigma3 and sigma4 domains of RNA polymerase sigma factors"/>
    <property type="match status" value="1"/>
</dbReference>
<dbReference type="RefSeq" id="WP_265787511.1">
    <property type="nucleotide sequence ID" value="NZ_BAABRS010000001.1"/>
</dbReference>
<name>A0ABT3PVN5_9BACT</name>
<gene>
    <name evidence="6" type="ORF">LQ318_03325</name>
</gene>
<keyword evidence="4" id="KW-0804">Transcription</keyword>
<comment type="caution">
    <text evidence="6">The sequence shown here is derived from an EMBL/GenBank/DDBJ whole genome shotgun (WGS) entry which is preliminary data.</text>
</comment>
<feature type="domain" description="RNA polymerase sigma factor 70 region 4 type 2" evidence="5">
    <location>
        <begin position="143"/>
        <end position="193"/>
    </location>
</feature>
<dbReference type="EMBL" id="JAJNDC010000001">
    <property type="protein sequence ID" value="MCW9711927.1"/>
    <property type="molecule type" value="Genomic_DNA"/>
</dbReference>
<evidence type="ECO:0000313" key="7">
    <source>
        <dbReference type="Proteomes" id="UP001207337"/>
    </source>
</evidence>
<evidence type="ECO:0000256" key="2">
    <source>
        <dbReference type="ARBA" id="ARBA00023015"/>
    </source>
</evidence>
<keyword evidence="2" id="KW-0805">Transcription regulation</keyword>
<evidence type="ECO:0000256" key="4">
    <source>
        <dbReference type="ARBA" id="ARBA00023163"/>
    </source>
</evidence>
<dbReference type="InterPro" id="IPR036388">
    <property type="entry name" value="WH-like_DNA-bd_sf"/>
</dbReference>
<dbReference type="InterPro" id="IPR039425">
    <property type="entry name" value="RNA_pol_sigma-70-like"/>
</dbReference>
<accession>A0ABT3PVN5</accession>
<evidence type="ECO:0000256" key="1">
    <source>
        <dbReference type="ARBA" id="ARBA00010641"/>
    </source>
</evidence>
<evidence type="ECO:0000313" key="6">
    <source>
        <dbReference type="EMBL" id="MCW9711927.1"/>
    </source>
</evidence>
<dbReference type="Gene3D" id="1.10.10.10">
    <property type="entry name" value="Winged helix-like DNA-binding domain superfamily/Winged helix DNA-binding domain"/>
    <property type="match status" value="1"/>
</dbReference>
<dbReference type="NCBIfam" id="TIGR02937">
    <property type="entry name" value="sigma70-ECF"/>
    <property type="match status" value="1"/>
</dbReference>
<evidence type="ECO:0000256" key="3">
    <source>
        <dbReference type="ARBA" id="ARBA00023082"/>
    </source>
</evidence>
<proteinExistence type="inferred from homology"/>
<organism evidence="6 7">
    <name type="scientific">Fodinibius salicampi</name>
    <dbReference type="NCBI Taxonomy" id="1920655"/>
    <lineage>
        <taxon>Bacteria</taxon>
        <taxon>Pseudomonadati</taxon>
        <taxon>Balneolota</taxon>
        <taxon>Balneolia</taxon>
        <taxon>Balneolales</taxon>
        <taxon>Balneolaceae</taxon>
        <taxon>Fodinibius</taxon>
    </lineage>
</organism>
<dbReference type="InterPro" id="IPR013324">
    <property type="entry name" value="RNA_pol_sigma_r3/r4-like"/>
</dbReference>
<keyword evidence="7" id="KW-1185">Reference proteome</keyword>
<dbReference type="PANTHER" id="PTHR43133">
    <property type="entry name" value="RNA POLYMERASE ECF-TYPE SIGMA FACTO"/>
    <property type="match status" value="1"/>
</dbReference>
<dbReference type="PANTHER" id="PTHR43133:SF46">
    <property type="entry name" value="RNA POLYMERASE SIGMA-70 FACTOR ECF SUBFAMILY"/>
    <property type="match status" value="1"/>
</dbReference>
<keyword evidence="3" id="KW-0731">Sigma factor</keyword>
<evidence type="ECO:0000259" key="5">
    <source>
        <dbReference type="Pfam" id="PF08281"/>
    </source>
</evidence>
<dbReference type="CDD" id="cd06171">
    <property type="entry name" value="Sigma70_r4"/>
    <property type="match status" value="1"/>
</dbReference>
<dbReference type="InterPro" id="IPR014284">
    <property type="entry name" value="RNA_pol_sigma-70_dom"/>
</dbReference>
<comment type="similarity">
    <text evidence="1">Belongs to the sigma-70 factor family. ECF subfamily.</text>
</comment>
<dbReference type="SUPFAM" id="SSF88946">
    <property type="entry name" value="Sigma2 domain of RNA polymerase sigma factors"/>
    <property type="match status" value="1"/>
</dbReference>
<reference evidence="6 7" key="1">
    <citation type="submission" date="2021-11" db="EMBL/GenBank/DDBJ databases">
        <title>Aliifidinibius sp. nov., a new bacterium isolated from saline soil.</title>
        <authorList>
            <person name="Galisteo C."/>
            <person name="De La Haba R."/>
            <person name="Sanchez-Porro C."/>
            <person name="Ventosa A."/>
        </authorList>
    </citation>
    <scope>NUCLEOTIDE SEQUENCE [LARGE SCALE GENOMIC DNA]</scope>
    <source>
        <strain evidence="6 7">KACC 190600</strain>
    </source>
</reference>